<evidence type="ECO:0000259" key="5">
    <source>
        <dbReference type="PROSITE" id="PS50975"/>
    </source>
</evidence>
<dbReference type="Gene3D" id="3.30.1490.20">
    <property type="entry name" value="ATP-grasp fold, A domain"/>
    <property type="match status" value="1"/>
</dbReference>
<dbReference type="InterPro" id="IPR052032">
    <property type="entry name" value="ATP-dep_AA_Ligase"/>
</dbReference>
<dbReference type="Pfam" id="PF18130">
    <property type="entry name" value="ATPgrasp_N"/>
    <property type="match status" value="1"/>
</dbReference>
<dbReference type="Gene3D" id="3.30.470.20">
    <property type="entry name" value="ATP-grasp fold, B domain"/>
    <property type="match status" value="1"/>
</dbReference>
<dbReference type="GeneID" id="64980769"/>
<organism evidence="6 7">
    <name type="scientific">Aspergillus puulaauensis</name>
    <dbReference type="NCBI Taxonomy" id="1220207"/>
    <lineage>
        <taxon>Eukaryota</taxon>
        <taxon>Fungi</taxon>
        <taxon>Dikarya</taxon>
        <taxon>Ascomycota</taxon>
        <taxon>Pezizomycotina</taxon>
        <taxon>Eurotiomycetes</taxon>
        <taxon>Eurotiomycetidae</taxon>
        <taxon>Eurotiales</taxon>
        <taxon>Aspergillaceae</taxon>
        <taxon>Aspergillus</taxon>
    </lineage>
</organism>
<dbReference type="RefSeq" id="XP_041562958.1">
    <property type="nucleotide sequence ID" value="XM_041697426.1"/>
</dbReference>
<evidence type="ECO:0000313" key="6">
    <source>
        <dbReference type="EMBL" id="BCS30772.1"/>
    </source>
</evidence>
<evidence type="ECO:0000256" key="4">
    <source>
        <dbReference type="PROSITE-ProRule" id="PRU00409"/>
    </source>
</evidence>
<sequence length="660" mass="73049">MVQVGRVKASWGDVQVHYDFQLRVSPAEWWQSVDITLQAESVSLVQSWPPVPEAVQLWYSDSSQSTSWTRLEQGPGSVLMLRALQAAAQEQRPSAIRFVFSAKQGYLVRTDILSLRMVDLELVDSVILFFAAEPGKLFSPLSIDPLAATDAYTALHAVLNTAVGGLLLATPVDYQQMFSTLDQEFANRLSFPWVLDAPAPRKSLAIVEGGRSSPEHGGTATSIYTAAQALNIDVIVLDVPGHWLEGPEYAHWRREFVPVQLEPPSLLRDRILEALSDRKVDGIVTFCDAYQVAIAHAADQLGLPTAPAEAYEIATDKYRTGLSEGRPAYLVRGPKEALEVVQERALEFPLIAKPCKGFLSEGVFKVHDTEDLIRAVQSVDLDRHGTEFVLEQYCDGPEVDINFVLSQGEILFCEISDDFPKSGDVGDPSSSAPPSFIELGNVLPSKLPSTEIELLRTSLHQSLMQLGLTTGIYHLEARVQHSLMEYGPVPSTPNSTSDAIDLVPRQTMPLQKPSAWLIEINPRPPGIQETAAVESTYGVDYWGIGLLACLRDHTRLHALAQPFRQGPQYWCEMIFIPVTTGGRFESDDVCADLVHRRPDLAKHISKAFCFLRRGDVVPAPESGITAWVAYFIVFSRISREHLLAVSADVRRETRFTVSHN</sequence>
<dbReference type="InterPro" id="IPR011761">
    <property type="entry name" value="ATP-grasp"/>
</dbReference>
<dbReference type="InterPro" id="IPR041472">
    <property type="entry name" value="BL00235/CARNS1_N"/>
</dbReference>
<evidence type="ECO:0000256" key="3">
    <source>
        <dbReference type="ARBA" id="ARBA00022840"/>
    </source>
</evidence>
<dbReference type="PANTHER" id="PTHR43585:SF2">
    <property type="entry name" value="ATP-GRASP ENZYME FSQD"/>
    <property type="match status" value="1"/>
</dbReference>
<dbReference type="Gene3D" id="3.40.50.20">
    <property type="match status" value="1"/>
</dbReference>
<evidence type="ECO:0000256" key="2">
    <source>
        <dbReference type="ARBA" id="ARBA00022741"/>
    </source>
</evidence>
<dbReference type="Proteomes" id="UP000654913">
    <property type="component" value="Chromosome 8"/>
</dbReference>
<accession>A0A7R7XZV0</accession>
<name>A0A7R7XZV0_9EURO</name>
<keyword evidence="7" id="KW-1185">Reference proteome</keyword>
<dbReference type="KEGG" id="apuu:APUU_81075A"/>
<dbReference type="PANTHER" id="PTHR43585">
    <property type="entry name" value="FUMIPYRROLE BIOSYNTHESIS PROTEIN C"/>
    <property type="match status" value="1"/>
</dbReference>
<keyword evidence="2 4" id="KW-0547">Nucleotide-binding</keyword>
<dbReference type="Pfam" id="PF13535">
    <property type="entry name" value="ATP-grasp_4"/>
    <property type="match status" value="1"/>
</dbReference>
<keyword evidence="1" id="KW-0436">Ligase</keyword>
<dbReference type="GO" id="GO:0046872">
    <property type="term" value="F:metal ion binding"/>
    <property type="evidence" value="ECO:0007669"/>
    <property type="project" value="InterPro"/>
</dbReference>
<evidence type="ECO:0000256" key="1">
    <source>
        <dbReference type="ARBA" id="ARBA00022598"/>
    </source>
</evidence>
<dbReference type="AlphaFoldDB" id="A0A7R7XZV0"/>
<protein>
    <recommendedName>
        <fullName evidence="5">ATP-grasp domain-containing protein</fullName>
    </recommendedName>
</protein>
<dbReference type="OrthoDB" id="434648at2759"/>
<dbReference type="GO" id="GO:0005524">
    <property type="term" value="F:ATP binding"/>
    <property type="evidence" value="ECO:0007669"/>
    <property type="project" value="UniProtKB-UniRule"/>
</dbReference>
<evidence type="ECO:0000313" key="7">
    <source>
        <dbReference type="Proteomes" id="UP000654913"/>
    </source>
</evidence>
<dbReference type="PROSITE" id="PS50975">
    <property type="entry name" value="ATP_GRASP"/>
    <property type="match status" value="1"/>
</dbReference>
<keyword evidence="3 4" id="KW-0067">ATP-binding</keyword>
<proteinExistence type="predicted"/>
<reference evidence="6" key="1">
    <citation type="submission" date="2021-01" db="EMBL/GenBank/DDBJ databases">
        <authorList>
            <consortium name="Aspergillus puulaauensis MK2 genome sequencing consortium"/>
            <person name="Kazuki M."/>
            <person name="Futagami T."/>
        </authorList>
    </citation>
    <scope>NUCLEOTIDE SEQUENCE</scope>
    <source>
        <strain evidence="6">MK2</strain>
    </source>
</reference>
<gene>
    <name evidence="6" type="ORF">APUU_81075A</name>
</gene>
<feature type="domain" description="ATP-grasp" evidence="5">
    <location>
        <begin position="295"/>
        <end position="550"/>
    </location>
</feature>
<dbReference type="SUPFAM" id="SSF56059">
    <property type="entry name" value="Glutathione synthetase ATP-binding domain-like"/>
    <property type="match status" value="1"/>
</dbReference>
<dbReference type="GO" id="GO:0016874">
    <property type="term" value="F:ligase activity"/>
    <property type="evidence" value="ECO:0007669"/>
    <property type="project" value="UniProtKB-KW"/>
</dbReference>
<dbReference type="InterPro" id="IPR013815">
    <property type="entry name" value="ATP_grasp_subdomain_1"/>
</dbReference>
<dbReference type="EMBL" id="AP024450">
    <property type="protein sequence ID" value="BCS30772.1"/>
    <property type="molecule type" value="Genomic_DNA"/>
</dbReference>
<reference evidence="6" key="2">
    <citation type="submission" date="2021-02" db="EMBL/GenBank/DDBJ databases">
        <title>Aspergillus puulaauensis MK2 genome sequence.</title>
        <authorList>
            <person name="Futagami T."/>
            <person name="Mori K."/>
            <person name="Kadooka C."/>
            <person name="Tanaka T."/>
        </authorList>
    </citation>
    <scope>NUCLEOTIDE SEQUENCE</scope>
    <source>
        <strain evidence="6">MK2</strain>
    </source>
</reference>